<dbReference type="GeneID" id="24412392"/>
<name>E3QLZ5_COLGM</name>
<evidence type="ECO:0000313" key="2">
    <source>
        <dbReference type="Proteomes" id="UP000008782"/>
    </source>
</evidence>
<dbReference type="Gene3D" id="3.40.462.10">
    <property type="entry name" value="FAD-linked oxidases, C-terminal domain"/>
    <property type="match status" value="1"/>
</dbReference>
<evidence type="ECO:0000313" key="1">
    <source>
        <dbReference type="EMBL" id="EFQ31883.1"/>
    </source>
</evidence>
<keyword evidence="2" id="KW-1185">Reference proteome</keyword>
<sequence length="280" mass="31321">MFRDLHEHMEKQNLREHLWLSAFVGQGSVFGNAIERSVGATPYGDHWGMYCGMEVVLQNGKLVLTSMGSVPNPNADPNSNLDVVTKIGIWLMHNPGGYQPREIIFEHDSDLSAVVDIIRPLRLQIVPLPQVSECCILRAKSKWTANKGQLPEEEVNAIAKKLDMGHWQLVSAVCRVYELSGEDANKQHDVAKNPITSHGFVYLRAFSAGIQELHPEHCNIKTDKRARRPSAHKLTKETTARRWGQFRAHTAPIDPVADAFRWNNNTQNLNGIPAPGKNGV</sequence>
<dbReference type="AlphaFoldDB" id="E3QLZ5"/>
<dbReference type="OrthoDB" id="5332616at2759"/>
<proteinExistence type="predicted"/>
<dbReference type="EMBL" id="GG697358">
    <property type="protein sequence ID" value="EFQ31883.1"/>
    <property type="molecule type" value="Genomic_DNA"/>
</dbReference>
<dbReference type="InterPro" id="IPR016169">
    <property type="entry name" value="FAD-bd_PCMH_sub2"/>
</dbReference>
<dbReference type="SUPFAM" id="SSF56176">
    <property type="entry name" value="FAD-binding/transporter-associated domain-like"/>
    <property type="match status" value="1"/>
</dbReference>
<reference evidence="2" key="1">
    <citation type="journal article" date="2012" name="Nat. Genet.">
        <title>Lifestyle transitions in plant pathogenic Colletotrichum fungi deciphered by genome and transcriptome analyses.</title>
        <authorList>
            <person name="O'Connell R.J."/>
            <person name="Thon M.R."/>
            <person name="Hacquard S."/>
            <person name="Amyotte S.G."/>
            <person name="Kleemann J."/>
            <person name="Torres M.F."/>
            <person name="Damm U."/>
            <person name="Buiate E.A."/>
            <person name="Epstein L."/>
            <person name="Alkan N."/>
            <person name="Altmueller J."/>
            <person name="Alvarado-Balderrama L."/>
            <person name="Bauser C.A."/>
            <person name="Becker C."/>
            <person name="Birren B.W."/>
            <person name="Chen Z."/>
            <person name="Choi J."/>
            <person name="Crouch J.A."/>
            <person name="Duvick J.P."/>
            <person name="Farman M.A."/>
            <person name="Gan P."/>
            <person name="Heiman D."/>
            <person name="Henrissat B."/>
            <person name="Howard R.J."/>
            <person name="Kabbage M."/>
            <person name="Koch C."/>
            <person name="Kracher B."/>
            <person name="Kubo Y."/>
            <person name="Law A.D."/>
            <person name="Lebrun M.-H."/>
            <person name="Lee Y.-H."/>
            <person name="Miyara I."/>
            <person name="Moore N."/>
            <person name="Neumann U."/>
            <person name="Nordstroem K."/>
            <person name="Panaccione D.G."/>
            <person name="Panstruga R."/>
            <person name="Place M."/>
            <person name="Proctor R.H."/>
            <person name="Prusky D."/>
            <person name="Rech G."/>
            <person name="Reinhardt R."/>
            <person name="Rollins J.A."/>
            <person name="Rounsley S."/>
            <person name="Schardl C.L."/>
            <person name="Schwartz D.C."/>
            <person name="Shenoy N."/>
            <person name="Shirasu K."/>
            <person name="Sikhakolli U.R."/>
            <person name="Stueber K."/>
            <person name="Sukno S.A."/>
            <person name="Sweigard J.A."/>
            <person name="Takano Y."/>
            <person name="Takahara H."/>
            <person name="Trail F."/>
            <person name="van der Does H.C."/>
            <person name="Voll L.M."/>
            <person name="Will I."/>
            <person name="Young S."/>
            <person name="Zeng Q."/>
            <person name="Zhang J."/>
            <person name="Zhou S."/>
            <person name="Dickman M.B."/>
            <person name="Schulze-Lefert P."/>
            <person name="Ver Loren van Themaat E."/>
            <person name="Ma L.-J."/>
            <person name="Vaillancourt L.J."/>
        </authorList>
    </citation>
    <scope>NUCLEOTIDE SEQUENCE [LARGE SCALE GENOMIC DNA]</scope>
    <source>
        <strain evidence="2">M1.001 / M2 / FGSC 10212</strain>
    </source>
</reference>
<dbReference type="VEuPathDB" id="FungiDB:GLRG_07027"/>
<dbReference type="Proteomes" id="UP000008782">
    <property type="component" value="Unassembled WGS sequence"/>
</dbReference>
<dbReference type="InterPro" id="IPR036318">
    <property type="entry name" value="FAD-bd_PCMH-like_sf"/>
</dbReference>
<accession>E3QLZ5</accession>
<dbReference type="InterPro" id="IPR016170">
    <property type="entry name" value="Cytok_DH_C_sf"/>
</dbReference>
<dbReference type="RefSeq" id="XP_008095903.1">
    <property type="nucleotide sequence ID" value="XM_008097712.1"/>
</dbReference>
<dbReference type="HOGENOM" id="CLU_994002_0_0_1"/>
<dbReference type="GO" id="GO:0050660">
    <property type="term" value="F:flavin adenine dinucleotide binding"/>
    <property type="evidence" value="ECO:0007669"/>
    <property type="project" value="InterPro"/>
</dbReference>
<organism evidence="2">
    <name type="scientific">Colletotrichum graminicola (strain M1.001 / M2 / FGSC 10212)</name>
    <name type="common">Maize anthracnose fungus</name>
    <name type="synonym">Glomerella graminicola</name>
    <dbReference type="NCBI Taxonomy" id="645133"/>
    <lineage>
        <taxon>Eukaryota</taxon>
        <taxon>Fungi</taxon>
        <taxon>Dikarya</taxon>
        <taxon>Ascomycota</taxon>
        <taxon>Pezizomycotina</taxon>
        <taxon>Sordariomycetes</taxon>
        <taxon>Hypocreomycetidae</taxon>
        <taxon>Glomerellales</taxon>
        <taxon>Glomerellaceae</taxon>
        <taxon>Colletotrichum</taxon>
        <taxon>Colletotrichum graminicola species complex</taxon>
    </lineage>
</organism>
<dbReference type="eggNOG" id="KOG1231">
    <property type="taxonomic scope" value="Eukaryota"/>
</dbReference>
<protein>
    <submittedName>
        <fullName evidence="1">Vanillyl-alcohol oxidase</fullName>
    </submittedName>
</protein>
<dbReference type="Gene3D" id="3.30.465.10">
    <property type="match status" value="1"/>
</dbReference>
<dbReference type="STRING" id="645133.E3QLZ5"/>
<gene>
    <name evidence="1" type="ORF">GLRG_07027</name>
</gene>